<comment type="subcellular location">
    <subcellularLocation>
        <location evidence="4">Cytoplasm</location>
    </subcellularLocation>
</comment>
<dbReference type="GeneID" id="30202926"/>
<evidence type="ECO:0000256" key="1">
    <source>
        <dbReference type="ARBA" id="ARBA00022490"/>
    </source>
</evidence>
<dbReference type="Pfam" id="PF08597">
    <property type="entry name" value="eIF3_subunit"/>
    <property type="match status" value="1"/>
</dbReference>
<keyword evidence="3 4" id="KW-0648">Protein biosynthesis</keyword>
<dbReference type="InterPro" id="IPR023194">
    <property type="entry name" value="eIF3-like_dom_sf"/>
</dbReference>
<dbReference type="GO" id="GO:0003743">
    <property type="term" value="F:translation initiation factor activity"/>
    <property type="evidence" value="ECO:0007669"/>
    <property type="project" value="UniProtKB-UniRule"/>
</dbReference>
<dbReference type="GO" id="GO:0005852">
    <property type="term" value="C:eukaryotic translation initiation factor 3 complex"/>
    <property type="evidence" value="ECO:0007669"/>
    <property type="project" value="UniProtKB-UniRule"/>
</dbReference>
<dbReference type="Proteomes" id="UP000094112">
    <property type="component" value="Unassembled WGS sequence"/>
</dbReference>
<dbReference type="PANTHER" id="PTHR21681">
    <property type="entry name" value="EUKARYOTIC TRANSLATION INITIATION FACTOR 3 SUBUNIT J"/>
    <property type="match status" value="1"/>
</dbReference>
<comment type="similarity">
    <text evidence="4">Belongs to the eIF-3 subunit J family.</text>
</comment>
<keyword evidence="2 4" id="KW-0396">Initiation factor</keyword>
<name>A0A1E3P523_WICAA</name>
<evidence type="ECO:0000256" key="5">
    <source>
        <dbReference type="SAM" id="MobiDB-lite"/>
    </source>
</evidence>
<keyword evidence="1 4" id="KW-0963">Cytoplasm</keyword>
<evidence type="ECO:0000256" key="4">
    <source>
        <dbReference type="HAMAP-Rule" id="MF_03009"/>
    </source>
</evidence>
<dbReference type="GO" id="GO:0000462">
    <property type="term" value="P:maturation of SSU-rRNA from tricistronic rRNA transcript (SSU-rRNA, 5.8S rRNA, LSU-rRNA)"/>
    <property type="evidence" value="ECO:0007669"/>
    <property type="project" value="EnsemblFungi"/>
</dbReference>
<dbReference type="EMBL" id="KV454210">
    <property type="protein sequence ID" value="ODQ60380.1"/>
    <property type="molecule type" value="Genomic_DNA"/>
</dbReference>
<dbReference type="OrthoDB" id="20381at2759"/>
<comment type="subunit">
    <text evidence="4">Component of the eukaryotic translation initiation factor 3 (eIF-3) complex.</text>
</comment>
<feature type="region of interest" description="Disordered" evidence="5">
    <location>
        <begin position="115"/>
        <end position="139"/>
    </location>
</feature>
<feature type="region of interest" description="Disordered" evidence="5">
    <location>
        <begin position="200"/>
        <end position="236"/>
    </location>
</feature>
<dbReference type="GO" id="GO:0016282">
    <property type="term" value="C:eukaryotic 43S preinitiation complex"/>
    <property type="evidence" value="ECO:0007669"/>
    <property type="project" value="UniProtKB-UniRule"/>
</dbReference>
<feature type="region of interest" description="Disordered" evidence="5">
    <location>
        <begin position="1"/>
        <end position="71"/>
    </location>
</feature>
<evidence type="ECO:0000313" key="6">
    <source>
        <dbReference type="EMBL" id="ODQ60380.1"/>
    </source>
</evidence>
<reference evidence="6 7" key="1">
    <citation type="journal article" date="2016" name="Proc. Natl. Acad. Sci. U.S.A.">
        <title>Comparative genomics of biotechnologically important yeasts.</title>
        <authorList>
            <person name="Riley R."/>
            <person name="Haridas S."/>
            <person name="Wolfe K.H."/>
            <person name="Lopes M.R."/>
            <person name="Hittinger C.T."/>
            <person name="Goeker M."/>
            <person name="Salamov A.A."/>
            <person name="Wisecaver J.H."/>
            <person name="Long T.M."/>
            <person name="Calvey C.H."/>
            <person name="Aerts A.L."/>
            <person name="Barry K.W."/>
            <person name="Choi C."/>
            <person name="Clum A."/>
            <person name="Coughlan A.Y."/>
            <person name="Deshpande S."/>
            <person name="Douglass A.P."/>
            <person name="Hanson S.J."/>
            <person name="Klenk H.-P."/>
            <person name="LaButti K.M."/>
            <person name="Lapidus A."/>
            <person name="Lindquist E.A."/>
            <person name="Lipzen A.M."/>
            <person name="Meier-Kolthoff J.P."/>
            <person name="Ohm R.A."/>
            <person name="Otillar R.P."/>
            <person name="Pangilinan J.L."/>
            <person name="Peng Y."/>
            <person name="Rokas A."/>
            <person name="Rosa C.A."/>
            <person name="Scheuner C."/>
            <person name="Sibirny A.A."/>
            <person name="Slot J.C."/>
            <person name="Stielow J.B."/>
            <person name="Sun H."/>
            <person name="Kurtzman C.P."/>
            <person name="Blackwell M."/>
            <person name="Grigoriev I.V."/>
            <person name="Jeffries T.W."/>
        </authorList>
    </citation>
    <scope>NUCLEOTIDE SEQUENCE [LARGE SCALE GENOMIC DNA]</scope>
    <source>
        <strain evidence="7">ATCC 58044 / CBS 1984 / NCYC 433 / NRRL Y-366-8</strain>
    </source>
</reference>
<dbReference type="GO" id="GO:0033290">
    <property type="term" value="C:eukaryotic 48S preinitiation complex"/>
    <property type="evidence" value="ECO:0007669"/>
    <property type="project" value="UniProtKB-UniRule"/>
</dbReference>
<dbReference type="InterPro" id="IPR013906">
    <property type="entry name" value="eIF3j"/>
</dbReference>
<dbReference type="RefSeq" id="XP_019039587.1">
    <property type="nucleotide sequence ID" value="XM_019185680.1"/>
</dbReference>
<organism evidence="6 7">
    <name type="scientific">Wickerhamomyces anomalus (strain ATCC 58044 / CBS 1984 / NCYC 433 / NRRL Y-366-8)</name>
    <name type="common">Yeast</name>
    <name type="synonym">Hansenula anomala</name>
    <dbReference type="NCBI Taxonomy" id="683960"/>
    <lineage>
        <taxon>Eukaryota</taxon>
        <taxon>Fungi</taxon>
        <taxon>Dikarya</taxon>
        <taxon>Ascomycota</taxon>
        <taxon>Saccharomycotina</taxon>
        <taxon>Saccharomycetes</taxon>
        <taxon>Phaffomycetales</taxon>
        <taxon>Wickerhamomycetaceae</taxon>
        <taxon>Wickerhamomyces</taxon>
    </lineage>
</organism>
<dbReference type="GO" id="GO:0000184">
    <property type="term" value="P:nuclear-transcribed mRNA catabolic process, nonsense-mediated decay"/>
    <property type="evidence" value="ECO:0007669"/>
    <property type="project" value="EnsemblFungi"/>
</dbReference>
<dbReference type="AlphaFoldDB" id="A0A1E3P523"/>
<evidence type="ECO:0000256" key="2">
    <source>
        <dbReference type="ARBA" id="ARBA00022540"/>
    </source>
</evidence>
<gene>
    <name evidence="4" type="primary">HCR1</name>
    <name evidence="6" type="ORF">WICANDRAFT_84256</name>
</gene>
<protein>
    <recommendedName>
        <fullName evidence="4">Eukaryotic translation initiation factor 3 subunit J</fullName>
        <shortName evidence="4">eIF3j</shortName>
    </recommendedName>
    <alternativeName>
        <fullName evidence="4">Eukaryotic translation initiation factor 3 30 kDa subunit homolog</fullName>
        <shortName evidence="4">eIF-3 30 kDa subunit homolog</shortName>
    </alternativeName>
</protein>
<dbReference type="STRING" id="683960.A0A1E3P523"/>
<evidence type="ECO:0000313" key="7">
    <source>
        <dbReference type="Proteomes" id="UP000094112"/>
    </source>
</evidence>
<dbReference type="PANTHER" id="PTHR21681:SF0">
    <property type="entry name" value="EUKARYOTIC TRANSLATION INITIATION FACTOR 3 SUBUNIT J"/>
    <property type="match status" value="1"/>
</dbReference>
<dbReference type="HAMAP" id="MF_03009">
    <property type="entry name" value="eIF3j"/>
    <property type="match status" value="1"/>
</dbReference>
<keyword evidence="7" id="KW-1185">Reference proteome</keyword>
<proteinExistence type="inferred from homology"/>
<feature type="compositionally biased region" description="Acidic residues" evidence="5">
    <location>
        <begin position="21"/>
        <end position="42"/>
    </location>
</feature>
<sequence>MSWDDEDFEVPTSSNAKVVDSWEDEFADEDEPLAESWDVEEEEKPKPKPKAKPAASKKPVKSVKPELDLDNVDEKTRKELLRQAELDSDLNNAADLFGGLGVNEHPREKAAREAAAREAAQPKITADTPIEAHPLFQPETKQDYEKLRKALSPALTKLNEQSSLNYASGLAIDLVRDLTKPLSTENIRKVISTLTVLSKEKEREERQARLAKSGGTATGGAGKKKNTKARPNLGGAFKKDTDIVVDNYDDFGEDDFM</sequence>
<dbReference type="GO" id="GO:0001732">
    <property type="term" value="P:formation of cytoplasmic translation initiation complex"/>
    <property type="evidence" value="ECO:0007669"/>
    <property type="project" value="UniProtKB-UniRule"/>
</dbReference>
<accession>A0A1E3P523</accession>
<evidence type="ECO:0000256" key="3">
    <source>
        <dbReference type="ARBA" id="ARBA00022917"/>
    </source>
</evidence>
<dbReference type="Gene3D" id="1.10.246.60">
    <property type="entry name" value="Eukaryotic translation initiation factor 3 like domains"/>
    <property type="match status" value="1"/>
</dbReference>
<comment type="function">
    <text evidence="4">Component of the eukaryotic translation initiation factor 3 (eIF-3) complex, which is involved in protein synthesis of a specialized repertoire of mRNAs and, together with other initiation factors, stimulates binding of mRNA and methionyl-tRNAi to the 40S ribosome. The eIF-3 complex specifically targets and initiates translation of a subset of mRNAs involved in cell proliferation.</text>
</comment>